<dbReference type="SUPFAM" id="SSF56112">
    <property type="entry name" value="Protein kinase-like (PK-like)"/>
    <property type="match status" value="1"/>
</dbReference>
<keyword evidence="4" id="KW-0809">Transit peptide</keyword>
<dbReference type="InterPro" id="IPR051035">
    <property type="entry name" value="Mito_inheritance_9"/>
</dbReference>
<dbReference type="STRING" id="36646.A0A1V6UJQ9"/>
<feature type="domain" description="Aminoglycoside phosphotransferase" evidence="8">
    <location>
        <begin position="493"/>
        <end position="755"/>
    </location>
</feature>
<keyword evidence="12" id="KW-1185">Reference proteome</keyword>
<dbReference type="PROSITE" id="PS01074">
    <property type="entry name" value="TERPENE_SYNTHASES"/>
    <property type="match status" value="1"/>
</dbReference>
<evidence type="ECO:0000256" key="1">
    <source>
        <dbReference type="ARBA" id="ARBA00004173"/>
    </source>
</evidence>
<reference evidence="12" key="1">
    <citation type="journal article" date="2017" name="Nat. Microbiol.">
        <title>Global analysis of biosynthetic gene clusters reveals vast potential of secondary metabolite production in Penicillium species.</title>
        <authorList>
            <person name="Nielsen J.C."/>
            <person name="Grijseels S."/>
            <person name="Prigent S."/>
            <person name="Ji B."/>
            <person name="Dainat J."/>
            <person name="Nielsen K.F."/>
            <person name="Frisvad J.C."/>
            <person name="Workman M."/>
            <person name="Nielsen J."/>
        </authorList>
    </citation>
    <scope>NUCLEOTIDE SEQUENCE [LARGE SCALE GENOMIC DNA]</scope>
    <source>
        <strain evidence="12">IBT 31321</strain>
    </source>
</reference>
<proteinExistence type="inferred from homology"/>
<evidence type="ECO:0000259" key="8">
    <source>
        <dbReference type="Pfam" id="PF01636"/>
    </source>
</evidence>
<evidence type="ECO:0000256" key="3">
    <source>
        <dbReference type="ARBA" id="ARBA00016197"/>
    </source>
</evidence>
<dbReference type="Gene3D" id="1.50.10.20">
    <property type="match status" value="2"/>
</dbReference>
<keyword evidence="5" id="KW-0496">Mitochondrion</keyword>
<dbReference type="PANTHER" id="PTHR36091">
    <property type="entry name" value="ALTERED INHERITANCE OF MITOCHONDRIA PROTEIN 9, MITOCHONDRIAL"/>
    <property type="match status" value="1"/>
</dbReference>
<dbReference type="Proteomes" id="UP000191500">
    <property type="component" value="Unassembled WGS sequence"/>
</dbReference>
<dbReference type="InterPro" id="IPR002365">
    <property type="entry name" value="Terpene_synthase_CS"/>
</dbReference>
<dbReference type="GO" id="GO:0000250">
    <property type="term" value="F:lanosterol synthase activity"/>
    <property type="evidence" value="ECO:0007669"/>
    <property type="project" value="UniProtKB-EC"/>
</dbReference>
<comment type="caution">
    <text evidence="11">The sequence shown here is derived from an EMBL/GenBank/DDBJ whole genome shotgun (WGS) entry which is preliminary data.</text>
</comment>
<feature type="domain" description="Squalene cyclase N-terminal" evidence="10">
    <location>
        <begin position="2"/>
        <end position="63"/>
    </location>
</feature>
<dbReference type="AlphaFoldDB" id="A0A1V6UJQ9"/>
<comment type="subcellular location">
    <subcellularLocation>
        <location evidence="1">Mitochondrion</location>
    </subcellularLocation>
</comment>
<evidence type="ECO:0000256" key="7">
    <source>
        <dbReference type="ARBA" id="ARBA00031849"/>
    </source>
</evidence>
<evidence type="ECO:0000256" key="6">
    <source>
        <dbReference type="ARBA" id="ARBA00029485"/>
    </source>
</evidence>
<dbReference type="SUPFAM" id="SSF48239">
    <property type="entry name" value="Terpenoid cyclases/Protein prenyltransferases"/>
    <property type="match status" value="2"/>
</dbReference>
<name>A0A1V6UJQ9_9EURO</name>
<organism evidence="11 12">
    <name type="scientific">Penicillium coprophilum</name>
    <dbReference type="NCBI Taxonomy" id="36646"/>
    <lineage>
        <taxon>Eukaryota</taxon>
        <taxon>Fungi</taxon>
        <taxon>Dikarya</taxon>
        <taxon>Ascomycota</taxon>
        <taxon>Pezizomycotina</taxon>
        <taxon>Eurotiomycetes</taxon>
        <taxon>Eurotiomycetidae</taxon>
        <taxon>Eurotiales</taxon>
        <taxon>Aspergillaceae</taxon>
        <taxon>Penicillium</taxon>
    </lineage>
</organism>
<evidence type="ECO:0000256" key="4">
    <source>
        <dbReference type="ARBA" id="ARBA00022946"/>
    </source>
</evidence>
<dbReference type="PANTHER" id="PTHR36091:SF1">
    <property type="entry name" value="ALTERED INHERITANCE OF MITOCHONDRIA PROTEIN 9, MITOCHONDRIAL"/>
    <property type="match status" value="1"/>
</dbReference>
<evidence type="ECO:0000259" key="10">
    <source>
        <dbReference type="Pfam" id="PF13249"/>
    </source>
</evidence>
<evidence type="ECO:0000313" key="11">
    <source>
        <dbReference type="EMBL" id="OQE38674.1"/>
    </source>
</evidence>
<dbReference type="GO" id="GO:0005739">
    <property type="term" value="C:mitochondrion"/>
    <property type="evidence" value="ECO:0007669"/>
    <property type="project" value="UniProtKB-SubCell"/>
</dbReference>
<evidence type="ECO:0000256" key="2">
    <source>
        <dbReference type="ARBA" id="ARBA00005543"/>
    </source>
</evidence>
<evidence type="ECO:0000256" key="5">
    <source>
        <dbReference type="ARBA" id="ARBA00023128"/>
    </source>
</evidence>
<accession>A0A1V6UJQ9</accession>
<dbReference type="InterPro" id="IPR008930">
    <property type="entry name" value="Terpenoid_cyclase/PrenylTrfase"/>
</dbReference>
<evidence type="ECO:0000313" key="12">
    <source>
        <dbReference type="Proteomes" id="UP000191500"/>
    </source>
</evidence>
<dbReference type="EMBL" id="MDDG01000008">
    <property type="protein sequence ID" value="OQE38674.1"/>
    <property type="molecule type" value="Genomic_DNA"/>
</dbReference>
<comment type="similarity">
    <text evidence="2">Belongs to the AIM9 family.</text>
</comment>
<feature type="domain" description="Squalene cyclase C-terminal" evidence="9">
    <location>
        <begin position="164"/>
        <end position="409"/>
    </location>
</feature>
<gene>
    <name evidence="11" type="ORF">PENCOP_c008G07564</name>
</gene>
<protein>
    <recommendedName>
        <fullName evidence="3">Altered inheritance of mitochondria protein 9, mitochondrial</fullName>
        <ecNumber evidence="6">5.4.99.7</ecNumber>
    </recommendedName>
    <alternativeName>
        <fullName evidence="7">Found in mitochondrial proteome protein 29</fullName>
    </alternativeName>
</protein>
<dbReference type="InterPro" id="IPR011009">
    <property type="entry name" value="Kinase-like_dom_sf"/>
</dbReference>
<sequence length="957" mass="109275">MEAEHPVMIQARRLLHRLEGAVNAPHWSKFWLAVLGVCDWEIVNPIPPEAWLLPDWVPLAPWRWWELFVQSWESIDWVAYRNDIAPSDNYHPKTWLLNSINLFIADIWTPYLRPKSLARRAEDWVSKLVDMEDANSDYADLASVNTPMNLLLCYIRDGPDSYSCWDTAFLVQAVSVAGLAEDVRWKPILTRGLEFLDRQQIRENCKDQEVGYRHFRKGAWAFSNRDQGYGVSDRISEALKAVILLQKEADGYPQLLEDQRIFDVVDTLLTYQNSSGGCASYEATRGSESLEVLNTAEVFGRIMIEYDYPECTSAVLTALTLFLKDWPDYRRTEIRGFIQRGVNYIKKAQRPDGSWYGSWGVCFTYGTMFGLECLGSVGENYANSLSVRKGCEFLLSKQRGDGGWSESFQRPCHALLASKLQAHTEITESPSFHILSRSIGREELFAYTNGRFLVDEKNQLDRRYVKFDLDALCSTAAAVDGQLSQITAIEKMEGGFSKVLLMQKENGMELIAKIPCRIAGPAVLTTECEVGVLEFLRKHTSIPVPRVLSWSSDRSNAVRAEYIIMEKASGVQLYEVWGKMSDFDKLQLIRSLTTLEAQLSAIRFPAYGGLYLQKETNIFKSIPLDKDIDPTGSFCIGPSCDRTYQTEEIESDVPSLYGIGPWNTISALGISIARRELSRISNGHHPSHAQFYHGSFGEHAHLLENTIRLMMLLDTNSILSRSSQPTLWHTDLHMGNIYVSPDEHSRIVSFIDLQGVLVLPAFLQARWPVFLKPAKENEYVKGFIQPKLPDNFDQLDEEEKKAASSEWEQGMRAKAYEVATYLENKPAYTAMHVPRVFRELFIRCGETSEMGVLPLRECLIEIFHSWSDLGFTGDCPFSFTKEEIEIHQSQFADYQDWYRVQAIAQECLETDAEGWISPHRGFEYIRAANKQLQDMYIQRMVGKKTPEEVKAIWPFPV</sequence>
<dbReference type="Pfam" id="PF13249">
    <property type="entry name" value="SQHop_cyclase_N"/>
    <property type="match status" value="1"/>
</dbReference>
<dbReference type="InterPro" id="IPR032697">
    <property type="entry name" value="SQ_cyclase_N"/>
</dbReference>
<dbReference type="InterPro" id="IPR032696">
    <property type="entry name" value="SQ_cyclase_C"/>
</dbReference>
<dbReference type="Pfam" id="PF13243">
    <property type="entry name" value="SQHop_cyclase_C"/>
    <property type="match status" value="1"/>
</dbReference>
<dbReference type="Pfam" id="PF01636">
    <property type="entry name" value="APH"/>
    <property type="match status" value="1"/>
</dbReference>
<dbReference type="InterPro" id="IPR002575">
    <property type="entry name" value="Aminoglycoside_PTrfase"/>
</dbReference>
<dbReference type="EC" id="5.4.99.7" evidence="6"/>
<evidence type="ECO:0000259" key="9">
    <source>
        <dbReference type="Pfam" id="PF13243"/>
    </source>
</evidence>